<dbReference type="RefSeq" id="WP_379820382.1">
    <property type="nucleotide sequence ID" value="NZ_JBHUMD010000007.1"/>
</dbReference>
<accession>A0ABW5NS08</accession>
<gene>
    <name evidence="9" type="ORF">ACFSR3_07355</name>
</gene>
<protein>
    <submittedName>
        <fullName evidence="9">ComEC/Rec2 family competence protein</fullName>
    </submittedName>
</protein>
<dbReference type="InterPro" id="IPR004477">
    <property type="entry name" value="ComEC_N"/>
</dbReference>
<evidence type="ECO:0000259" key="8">
    <source>
        <dbReference type="Pfam" id="PF13567"/>
    </source>
</evidence>
<feature type="transmembrane region" description="Helical" evidence="6">
    <location>
        <begin position="283"/>
        <end position="300"/>
    </location>
</feature>
<dbReference type="Proteomes" id="UP001597480">
    <property type="component" value="Unassembled WGS sequence"/>
</dbReference>
<evidence type="ECO:0000256" key="6">
    <source>
        <dbReference type="SAM" id="Phobius"/>
    </source>
</evidence>
<evidence type="ECO:0000256" key="3">
    <source>
        <dbReference type="ARBA" id="ARBA00022692"/>
    </source>
</evidence>
<feature type="transmembrane region" description="Helical" evidence="6">
    <location>
        <begin position="505"/>
        <end position="524"/>
    </location>
</feature>
<keyword evidence="2" id="KW-1003">Cell membrane</keyword>
<feature type="transmembrane region" description="Helical" evidence="6">
    <location>
        <begin position="329"/>
        <end position="348"/>
    </location>
</feature>
<name>A0ABW5NS08_9FLAO</name>
<dbReference type="Pfam" id="PF13567">
    <property type="entry name" value="DUF4131"/>
    <property type="match status" value="1"/>
</dbReference>
<feature type="transmembrane region" description="Helical" evidence="6">
    <location>
        <begin position="382"/>
        <end position="405"/>
    </location>
</feature>
<dbReference type="InterPro" id="IPR052159">
    <property type="entry name" value="Competence_DNA_uptake"/>
</dbReference>
<dbReference type="PANTHER" id="PTHR30619">
    <property type="entry name" value="DNA INTERNALIZATION/COMPETENCE PROTEIN COMEC/REC2"/>
    <property type="match status" value="1"/>
</dbReference>
<evidence type="ECO:0000313" key="10">
    <source>
        <dbReference type="Proteomes" id="UP001597480"/>
    </source>
</evidence>
<feature type="transmembrane region" description="Helical" evidence="6">
    <location>
        <begin position="411"/>
        <end position="436"/>
    </location>
</feature>
<feature type="transmembrane region" description="Helical" evidence="6">
    <location>
        <begin position="28"/>
        <end position="47"/>
    </location>
</feature>
<dbReference type="NCBIfam" id="TIGR00360">
    <property type="entry name" value="ComEC_N-term"/>
    <property type="match status" value="1"/>
</dbReference>
<keyword evidence="5 6" id="KW-0472">Membrane</keyword>
<sequence>MKYPIGIITFFLALGIIAGHYFGLAQNIAFLIVIVAITLLIVSFWLSKRTFTPTIHFSVVVLFFSFCFGLSIQSVHFPPNHKLHYTHFIHSGNPIIKGYVSERLKPNDYQERYYFEITSVNQNPVNGKILLTVARDSTQNNYPHPGDSFIIADNPSPISKPLNPDQFNYASYMEKQGIFHQLKLKDNFIRTGTITKFDYYLGNFRERLINSFKTHHYSPQVQNTLNALLLGQRQDMDSTTNNAYKNAGVLHILAISGLHFSVLFYLLTILFKPFNRFKKHGRILRFLSIIIIIWGFAFITGLSASVIRSVVMFTIISLGQYLNRDTNIYNSVFISMLILLVANPYFIFDAGFQLSYLAVFAIIWLESYYRKFSLSKHKPISYITDIISISLAAQIGVFPLSLYYFNQFPLLFLVANIIVIPLSNIILILGLFVLLLNFIWTDAALIAGKALELLVIAMNSFINWIASFERFVIKEISFTLLLTLLLYVVIAFFCFWLYKKSYRNTIALLFTILIFQGAYSITTWKHNQDEEFIVFNNRKSTTITLKSSKQLTVLSNDSTALSNAAIKAYSRAGFATKIEQKPLQNVLWFSQKKILIIDSCNTYLPNLKSEIIILSGSPKINLERAINDLQPKEIIADATNYKSYIKRWKQTCIKQKIPFHATAEKGYYSLK</sequence>
<comment type="subcellular location">
    <subcellularLocation>
        <location evidence="1">Cell membrane</location>
        <topology evidence="1">Multi-pass membrane protein</topology>
    </subcellularLocation>
</comment>
<feature type="transmembrane region" description="Helical" evidence="6">
    <location>
        <begin position="5"/>
        <end position="22"/>
    </location>
</feature>
<evidence type="ECO:0000256" key="4">
    <source>
        <dbReference type="ARBA" id="ARBA00022989"/>
    </source>
</evidence>
<feature type="domain" description="ComEC/Rec2-related protein" evidence="7">
    <location>
        <begin position="228"/>
        <end position="499"/>
    </location>
</feature>
<dbReference type="Pfam" id="PF03772">
    <property type="entry name" value="Competence"/>
    <property type="match status" value="1"/>
</dbReference>
<dbReference type="InterPro" id="IPR025405">
    <property type="entry name" value="DUF4131"/>
</dbReference>
<keyword evidence="4 6" id="KW-1133">Transmembrane helix</keyword>
<proteinExistence type="predicted"/>
<feature type="transmembrane region" description="Helical" evidence="6">
    <location>
        <begin position="248"/>
        <end position="271"/>
    </location>
</feature>
<keyword evidence="3 6" id="KW-0812">Transmembrane</keyword>
<comment type="caution">
    <text evidence="9">The sequence shown here is derived from an EMBL/GenBank/DDBJ whole genome shotgun (WGS) entry which is preliminary data.</text>
</comment>
<feature type="transmembrane region" description="Helical" evidence="6">
    <location>
        <begin position="354"/>
        <end position="370"/>
    </location>
</feature>
<dbReference type="PANTHER" id="PTHR30619:SF1">
    <property type="entry name" value="RECOMBINATION PROTEIN 2"/>
    <property type="match status" value="1"/>
</dbReference>
<feature type="transmembrane region" description="Helical" evidence="6">
    <location>
        <begin position="443"/>
        <end position="466"/>
    </location>
</feature>
<dbReference type="EMBL" id="JBHUMD010000007">
    <property type="protein sequence ID" value="MFD2601866.1"/>
    <property type="molecule type" value="Genomic_DNA"/>
</dbReference>
<feature type="domain" description="DUF4131" evidence="8">
    <location>
        <begin position="28"/>
        <end position="186"/>
    </location>
</feature>
<evidence type="ECO:0000256" key="5">
    <source>
        <dbReference type="ARBA" id="ARBA00023136"/>
    </source>
</evidence>
<evidence type="ECO:0000256" key="1">
    <source>
        <dbReference type="ARBA" id="ARBA00004651"/>
    </source>
</evidence>
<evidence type="ECO:0000259" key="7">
    <source>
        <dbReference type="Pfam" id="PF03772"/>
    </source>
</evidence>
<keyword evidence="10" id="KW-1185">Reference proteome</keyword>
<evidence type="ECO:0000256" key="2">
    <source>
        <dbReference type="ARBA" id="ARBA00022475"/>
    </source>
</evidence>
<evidence type="ECO:0000313" key="9">
    <source>
        <dbReference type="EMBL" id="MFD2601866.1"/>
    </source>
</evidence>
<feature type="transmembrane region" description="Helical" evidence="6">
    <location>
        <begin position="54"/>
        <end position="72"/>
    </location>
</feature>
<organism evidence="9 10">
    <name type="scientific">Flavobacterium suzhouense</name>
    <dbReference type="NCBI Taxonomy" id="1529638"/>
    <lineage>
        <taxon>Bacteria</taxon>
        <taxon>Pseudomonadati</taxon>
        <taxon>Bacteroidota</taxon>
        <taxon>Flavobacteriia</taxon>
        <taxon>Flavobacteriales</taxon>
        <taxon>Flavobacteriaceae</taxon>
        <taxon>Flavobacterium</taxon>
    </lineage>
</organism>
<reference evidence="10" key="1">
    <citation type="journal article" date="2019" name="Int. J. Syst. Evol. Microbiol.">
        <title>The Global Catalogue of Microorganisms (GCM) 10K type strain sequencing project: providing services to taxonomists for standard genome sequencing and annotation.</title>
        <authorList>
            <consortium name="The Broad Institute Genomics Platform"/>
            <consortium name="The Broad Institute Genome Sequencing Center for Infectious Disease"/>
            <person name="Wu L."/>
            <person name="Ma J."/>
        </authorList>
    </citation>
    <scope>NUCLEOTIDE SEQUENCE [LARGE SCALE GENOMIC DNA]</scope>
    <source>
        <strain evidence="10">KCTC 42107</strain>
    </source>
</reference>
<feature type="transmembrane region" description="Helical" evidence="6">
    <location>
        <begin position="478"/>
        <end position="498"/>
    </location>
</feature>